<evidence type="ECO:0000256" key="1">
    <source>
        <dbReference type="SAM" id="MobiDB-lite"/>
    </source>
</evidence>
<dbReference type="Pfam" id="PF13403">
    <property type="entry name" value="Hint_2"/>
    <property type="match status" value="1"/>
</dbReference>
<keyword evidence="2" id="KW-0472">Membrane</keyword>
<reference evidence="4 5" key="1">
    <citation type="submission" date="2023-03" db="EMBL/GenBank/DDBJ databases">
        <authorList>
            <person name="Kaur S."/>
            <person name="Espinosa-Saiz D."/>
            <person name="Velazquez E."/>
            <person name="Menendez E."/>
            <person name="diCenzo G.C."/>
        </authorList>
    </citation>
    <scope>NUCLEOTIDE SEQUENCE [LARGE SCALE GENOMIC DNA]</scope>
    <source>
        <strain evidence="4 5">LMG 27395</strain>
    </source>
</reference>
<dbReference type="InterPro" id="IPR036844">
    <property type="entry name" value="Hint_dom_sf"/>
</dbReference>
<dbReference type="SUPFAM" id="SSF51294">
    <property type="entry name" value="Hedgehog/intein (Hint) domain"/>
    <property type="match status" value="1"/>
</dbReference>
<evidence type="ECO:0000256" key="2">
    <source>
        <dbReference type="SAM" id="Phobius"/>
    </source>
</evidence>
<proteinExistence type="predicted"/>
<dbReference type="RefSeq" id="WP_280731739.1">
    <property type="nucleotide sequence ID" value="NZ_CP120367.1"/>
</dbReference>
<dbReference type="Gene3D" id="2.170.16.10">
    <property type="entry name" value="Hedgehog/Intein (Hint) domain"/>
    <property type="match status" value="1"/>
</dbReference>
<evidence type="ECO:0000313" key="4">
    <source>
        <dbReference type="EMBL" id="WEX81009.1"/>
    </source>
</evidence>
<gene>
    <name evidence="4" type="ORF">PYH38_000345</name>
</gene>
<protein>
    <submittedName>
        <fullName evidence="4">Hint domain-containing protein</fullName>
    </submittedName>
</protein>
<keyword evidence="2" id="KW-0812">Transmembrane</keyword>
<organism evidence="4 5">
    <name type="scientific">Sinorhizobium numidicum</name>
    <dbReference type="NCBI Taxonomy" id="680248"/>
    <lineage>
        <taxon>Bacteria</taxon>
        <taxon>Pseudomonadati</taxon>
        <taxon>Pseudomonadota</taxon>
        <taxon>Alphaproteobacteria</taxon>
        <taxon>Hyphomicrobiales</taxon>
        <taxon>Rhizobiaceae</taxon>
        <taxon>Sinorhizobium/Ensifer group</taxon>
        <taxon>Sinorhizobium</taxon>
    </lineage>
</organism>
<dbReference type="PROSITE" id="PS51318">
    <property type="entry name" value="TAT"/>
    <property type="match status" value="1"/>
</dbReference>
<keyword evidence="5" id="KW-1185">Reference proteome</keyword>
<sequence>MTSGGRGQIDQARRHFLGLTAAAGARIAAISALAATILLPSSMAEAAWWKEGHPGQGNGNGRDGSRGGPMCLLRGTSITTPMGEVRIEDLRIGDLVQTVRGKAMPVKWIGRHIYRRSGPTWTERVMPIRIARFALNQHTPSKDLYLSAGHALLIDGMLIRAADLVNATSISPAVPADRDIIEYFQIVLHTHEVVLAEGVPVETFLLGDHNYEGFTNFAEFARLYPADQHATMTPFAPFACYGGREHLKGLLRLGAARLIPVHSPLQDACDRIAARSRELIG</sequence>
<feature type="domain" description="Hedgehog/Intein (Hint)" evidence="3">
    <location>
        <begin position="70"/>
        <end position="207"/>
    </location>
</feature>
<feature type="region of interest" description="Disordered" evidence="1">
    <location>
        <begin position="50"/>
        <end position="70"/>
    </location>
</feature>
<accession>A0ABY8CQW1</accession>
<dbReference type="EMBL" id="CP120370">
    <property type="protein sequence ID" value="WEX81009.1"/>
    <property type="molecule type" value="Genomic_DNA"/>
</dbReference>
<evidence type="ECO:0000259" key="3">
    <source>
        <dbReference type="Pfam" id="PF13403"/>
    </source>
</evidence>
<dbReference type="Proteomes" id="UP001235547">
    <property type="component" value="Chromosome 2"/>
</dbReference>
<feature type="transmembrane region" description="Helical" evidence="2">
    <location>
        <begin position="16"/>
        <end position="39"/>
    </location>
</feature>
<dbReference type="InterPro" id="IPR028992">
    <property type="entry name" value="Hedgehog/Intein_dom"/>
</dbReference>
<evidence type="ECO:0000313" key="5">
    <source>
        <dbReference type="Proteomes" id="UP001235547"/>
    </source>
</evidence>
<dbReference type="InterPro" id="IPR006311">
    <property type="entry name" value="TAT_signal"/>
</dbReference>
<keyword evidence="2" id="KW-1133">Transmembrane helix</keyword>
<name>A0ABY8CQW1_9HYPH</name>